<dbReference type="EMBL" id="MNQH01000001">
    <property type="protein sequence ID" value="OKY96518.1"/>
    <property type="molecule type" value="Genomic_DNA"/>
</dbReference>
<name>A0A1Q6FCA2_9BACT</name>
<sequence length="230" mass="26462">MSTVINSFQPPVLTGVWSEALTPLMASTKYLILAFGIDEEKQTPTTKLFRYDFTTPEAVDGNITIEGFEYKFFDAEEIITKDPSYSEELAECECVAVVTMKTSMPTDKVKMWWYEAWMKDLGDEMDDAILEDLLLYDYSNNPEFMGMYYSMDETDTFCFAGVAEDDNGNLSPICYTDFFMLEKSNCAPVEEFFTLLNSKAKTSIFKTKRTSVVFENKFSRFLPVFTIFEK</sequence>
<accession>A0A1Q6FCA2</accession>
<gene>
    <name evidence="1" type="ORF">BHV66_00095</name>
</gene>
<comment type="caution">
    <text evidence="1">The sequence shown here is derived from an EMBL/GenBank/DDBJ whole genome shotgun (WGS) entry which is preliminary data.</text>
</comment>
<protein>
    <submittedName>
        <fullName evidence="1">Uncharacterized protein</fullName>
    </submittedName>
</protein>
<organism evidence="1 2">
    <name type="scientific">Alistipes putredinis</name>
    <dbReference type="NCBI Taxonomy" id="28117"/>
    <lineage>
        <taxon>Bacteria</taxon>
        <taxon>Pseudomonadati</taxon>
        <taxon>Bacteroidota</taxon>
        <taxon>Bacteroidia</taxon>
        <taxon>Bacteroidales</taxon>
        <taxon>Rikenellaceae</taxon>
        <taxon>Alistipes</taxon>
    </lineage>
</organism>
<dbReference type="Proteomes" id="UP000187417">
    <property type="component" value="Unassembled WGS sequence"/>
</dbReference>
<evidence type="ECO:0000313" key="1">
    <source>
        <dbReference type="EMBL" id="OKY96518.1"/>
    </source>
</evidence>
<dbReference type="AlphaFoldDB" id="A0A1Q6FCA2"/>
<reference evidence="1 2" key="1">
    <citation type="journal article" date="2016" name="Nat. Biotechnol.">
        <title>Measurement of bacterial replication rates in microbial communities.</title>
        <authorList>
            <person name="Brown C.T."/>
            <person name="Olm M.R."/>
            <person name="Thomas B.C."/>
            <person name="Banfield J.F."/>
        </authorList>
    </citation>
    <scope>NUCLEOTIDE SEQUENCE [LARGE SCALE GENOMIC DNA]</scope>
    <source>
        <strain evidence="1">CAG:67_53_122</strain>
    </source>
</reference>
<proteinExistence type="predicted"/>
<dbReference type="RefSeq" id="WP_278338857.1">
    <property type="nucleotide sequence ID" value="NZ_CAUDCG010000004.1"/>
</dbReference>
<evidence type="ECO:0000313" key="2">
    <source>
        <dbReference type="Proteomes" id="UP000187417"/>
    </source>
</evidence>